<dbReference type="Pfam" id="PF18701">
    <property type="entry name" value="DUF5641"/>
    <property type="match status" value="1"/>
</dbReference>
<dbReference type="SUPFAM" id="SSF53098">
    <property type="entry name" value="Ribonuclease H-like"/>
    <property type="match status" value="1"/>
</dbReference>
<dbReference type="Proteomes" id="UP000324091">
    <property type="component" value="Chromosome 11"/>
</dbReference>
<dbReference type="InterPro" id="IPR036397">
    <property type="entry name" value="RNaseH_sf"/>
</dbReference>
<dbReference type="GO" id="GO:0003676">
    <property type="term" value="F:nucleic acid binding"/>
    <property type="evidence" value="ECO:0007669"/>
    <property type="project" value="InterPro"/>
</dbReference>
<feature type="domain" description="Integrase catalytic" evidence="1">
    <location>
        <begin position="733"/>
        <end position="924"/>
    </location>
</feature>
<dbReference type="InterPro" id="IPR001584">
    <property type="entry name" value="Integrase_cat-core"/>
</dbReference>
<dbReference type="Gene3D" id="3.30.420.10">
    <property type="entry name" value="Ribonuclease H-like superfamily/Ribonuclease H"/>
    <property type="match status" value="1"/>
</dbReference>
<dbReference type="CDD" id="cd01644">
    <property type="entry name" value="RT_pepA17"/>
    <property type="match status" value="1"/>
</dbReference>
<keyword evidence="3" id="KW-1185">Reference proteome</keyword>
<dbReference type="AlphaFoldDB" id="A0A5C6PJB1"/>
<evidence type="ECO:0000313" key="3">
    <source>
        <dbReference type="Proteomes" id="UP000324091"/>
    </source>
</evidence>
<dbReference type="EMBL" id="RHFK02000003">
    <property type="protein sequence ID" value="TWW78969.1"/>
    <property type="molecule type" value="Genomic_DNA"/>
</dbReference>
<dbReference type="SUPFAM" id="SSF56672">
    <property type="entry name" value="DNA/RNA polymerases"/>
    <property type="match status" value="1"/>
</dbReference>
<accession>A0A5C6PJB1</accession>
<comment type="caution">
    <text evidence="2">The sequence shown here is derived from an EMBL/GenBank/DDBJ whole genome shotgun (WGS) entry which is preliminary data.</text>
</comment>
<gene>
    <name evidence="2" type="ORF">D4764_11G0010900</name>
</gene>
<sequence length="1043" mass="118404">MKEHYIKFMQQMIENDQAEPAPPIGKGTECWYLPTFGVYHPQKPDQIRVVFDSSAEYEGISLNDVLLKGPDLNNSLLGVLMRFRKNPVALTADVQQMFYCFIVQEEHRDYLRYLWYEDNDVNKKVVEFRMKVHVFGNSPSPAVAIYCMRRAAETGEEEHGSDARQFVERQFYVDDGLTSVPTCKEAVNLLTRTKEMLAESNLRLHKVASNKKEVMEAFSPEDLAKDLKDLELGVDPLPLQRSLGLSWNLEADCFTYLVSQEEKPFTRRGVLSTVNSLYDPLGFVAPITMQGKALVRELSSDQTEWDAPLSPKKESEWNLWKDSLKALEDLQIPRCYISTPLSSNQRKELCIFSDASTKAIGAVAYLRITDTEGQHNVGFVMGKSKLAPRPAHTIPRLELCAAVLAVELYELIRDEIDVEVDVVKFFTDSKIVLGYICNSTRRFYMYVSNRVIRIRRSTHPDQWHYVPTELNPADVATRTIPSTQLQRSIWFSGPAFLYHDKTRETMESSSFSLVDPEADEEIRPEVKTFVTKTSNGQLGSHRFERCSSWTGLNKTIARLIHIGTSYRRSVNAGKKGWRCFKEEVSLHELSQSKTVIIRSVQQEAFKEELKCLEKGHKMPGHSTLERLNPIIDEEGLLRIGGRLSSADLSKDEKHPLIMPHNHHVSTLLVRHFHEQVAHQGRHITEGALRAAGYWMMGSKRLVSSIIYKCVTCRKLRGRLEEQKMADLPPDRLSPEPPFTTVGLDIFGPWAVSTRRTRGGSADSKRWAVLFTCMATRAVHIELIEAMSTDSFINALRRFFSIRGPAKLLRSDRGTNFVGACRELDMATNDSAVNRFLQEKGCSWAFNPAHASHMGGAWERLIGVARRILDAILLQKSPIRLTHEILSTFMAEVMAIINARPLVPISTDPEMPAVLTPAMLLTQKMSTVSAPSGDFCSASLYRKQWKQVQCLADTFWKRWKGEYLSTLQCSRKWTNVKPNVKEGDVVLLKDSQAHRNEWPVGLVVKALPSSDSKVRKVEVRVVKEGKAKVFLRPITEIVVLLSEI</sequence>
<proteinExistence type="predicted"/>
<dbReference type="PANTHER" id="PTHR47331:SF7">
    <property type="match status" value="1"/>
</dbReference>
<evidence type="ECO:0000259" key="1">
    <source>
        <dbReference type="PROSITE" id="PS50994"/>
    </source>
</evidence>
<protein>
    <recommendedName>
        <fullName evidence="1">Integrase catalytic domain-containing protein</fullName>
    </recommendedName>
</protein>
<dbReference type="InterPro" id="IPR043502">
    <property type="entry name" value="DNA/RNA_pol_sf"/>
</dbReference>
<organism evidence="2 3">
    <name type="scientific">Takifugu flavidus</name>
    <name type="common">sansaifugu</name>
    <dbReference type="NCBI Taxonomy" id="433684"/>
    <lineage>
        <taxon>Eukaryota</taxon>
        <taxon>Metazoa</taxon>
        <taxon>Chordata</taxon>
        <taxon>Craniata</taxon>
        <taxon>Vertebrata</taxon>
        <taxon>Euteleostomi</taxon>
        <taxon>Actinopterygii</taxon>
        <taxon>Neopterygii</taxon>
        <taxon>Teleostei</taxon>
        <taxon>Neoteleostei</taxon>
        <taxon>Acanthomorphata</taxon>
        <taxon>Eupercaria</taxon>
        <taxon>Tetraodontiformes</taxon>
        <taxon>Tetradontoidea</taxon>
        <taxon>Tetraodontidae</taxon>
        <taxon>Takifugu</taxon>
    </lineage>
</organism>
<dbReference type="InterPro" id="IPR012337">
    <property type="entry name" value="RNaseH-like_sf"/>
</dbReference>
<name>A0A5C6PJB1_9TELE</name>
<dbReference type="Pfam" id="PF05380">
    <property type="entry name" value="Peptidase_A17"/>
    <property type="match status" value="1"/>
</dbReference>
<reference evidence="2 3" key="1">
    <citation type="submission" date="2019-04" db="EMBL/GenBank/DDBJ databases">
        <title>Chromosome genome assembly for Takifugu flavidus.</title>
        <authorList>
            <person name="Xiao S."/>
        </authorList>
    </citation>
    <scope>NUCLEOTIDE SEQUENCE [LARGE SCALE GENOMIC DNA]</scope>
    <source>
        <strain evidence="2">HTHZ2018</strain>
        <tissue evidence="2">Muscle</tissue>
    </source>
</reference>
<dbReference type="InterPro" id="IPR040676">
    <property type="entry name" value="DUF5641"/>
</dbReference>
<dbReference type="InterPro" id="IPR008042">
    <property type="entry name" value="Retrotrans_Pao"/>
</dbReference>
<evidence type="ECO:0000313" key="2">
    <source>
        <dbReference type="EMBL" id="TWW78969.1"/>
    </source>
</evidence>
<dbReference type="GO" id="GO:0015074">
    <property type="term" value="P:DNA integration"/>
    <property type="evidence" value="ECO:0007669"/>
    <property type="project" value="InterPro"/>
</dbReference>
<dbReference type="PANTHER" id="PTHR47331">
    <property type="entry name" value="PHD-TYPE DOMAIN-CONTAINING PROTEIN"/>
    <property type="match status" value="1"/>
</dbReference>
<dbReference type="PROSITE" id="PS50994">
    <property type="entry name" value="INTEGRASE"/>
    <property type="match status" value="1"/>
</dbReference>